<evidence type="ECO:0000313" key="1">
    <source>
        <dbReference type="EMBL" id="KAF4646548.1"/>
    </source>
</evidence>
<feature type="non-terminal residue" evidence="1">
    <location>
        <position position="162"/>
    </location>
</feature>
<dbReference type="EMBL" id="JAAPAO010003325">
    <property type="protein sequence ID" value="KAF4646548.1"/>
    <property type="molecule type" value="Genomic_DNA"/>
</dbReference>
<reference evidence="1 2" key="1">
    <citation type="submission" date="2020-04" db="EMBL/GenBank/DDBJ databases">
        <title>Perkinsus chesapeaki whole genome sequence.</title>
        <authorList>
            <person name="Bogema D.R."/>
        </authorList>
    </citation>
    <scope>NUCLEOTIDE SEQUENCE [LARGE SCALE GENOMIC DNA]</scope>
    <source>
        <strain evidence="1">ATCC PRA-425</strain>
    </source>
</reference>
<accession>A0A7J6KHE6</accession>
<protein>
    <submittedName>
        <fullName evidence="1">Uncharacterized protein</fullName>
    </submittedName>
</protein>
<comment type="caution">
    <text evidence="1">The sequence shown here is derived from an EMBL/GenBank/DDBJ whole genome shotgun (WGS) entry which is preliminary data.</text>
</comment>
<keyword evidence="2" id="KW-1185">Reference proteome</keyword>
<gene>
    <name evidence="1" type="ORF">FOL47_006016</name>
</gene>
<dbReference type="AlphaFoldDB" id="A0A7J6KHE6"/>
<proteinExistence type="predicted"/>
<organism evidence="1 2">
    <name type="scientific">Perkinsus chesapeaki</name>
    <name type="common">Clam parasite</name>
    <name type="synonym">Perkinsus andrewsi</name>
    <dbReference type="NCBI Taxonomy" id="330153"/>
    <lineage>
        <taxon>Eukaryota</taxon>
        <taxon>Sar</taxon>
        <taxon>Alveolata</taxon>
        <taxon>Perkinsozoa</taxon>
        <taxon>Perkinsea</taxon>
        <taxon>Perkinsida</taxon>
        <taxon>Perkinsidae</taxon>
        <taxon>Perkinsus</taxon>
    </lineage>
</organism>
<dbReference type="Proteomes" id="UP000591131">
    <property type="component" value="Unassembled WGS sequence"/>
</dbReference>
<evidence type="ECO:0000313" key="2">
    <source>
        <dbReference type="Proteomes" id="UP000591131"/>
    </source>
</evidence>
<sequence>MATSGAELASIIWRSRWDLLEQELARPENEEVIVVAYTAVDKVLDLTDSQKTKSKVGAIIRKASNELQKEYYDLVPEDWRQKNVDDLFKDLITRIFKDVYWSIQDSGLSEDEGACSLALCISAQTVKTLLKLNQVEGYQSLVNEFVDKLQIPETVGRRGREE</sequence>
<name>A0A7J6KHE6_PERCH</name>